<dbReference type="EMBL" id="MU273576">
    <property type="protein sequence ID" value="KAI0031544.1"/>
    <property type="molecule type" value="Genomic_DNA"/>
</dbReference>
<proteinExistence type="predicted"/>
<keyword evidence="2" id="KW-1185">Reference proteome</keyword>
<evidence type="ECO:0000313" key="1">
    <source>
        <dbReference type="EMBL" id="KAI0031544.1"/>
    </source>
</evidence>
<reference evidence="1" key="2">
    <citation type="journal article" date="2022" name="New Phytol.">
        <title>Evolutionary transition to the ectomycorrhizal habit in the genomes of a hyperdiverse lineage of mushroom-forming fungi.</title>
        <authorList>
            <person name="Looney B."/>
            <person name="Miyauchi S."/>
            <person name="Morin E."/>
            <person name="Drula E."/>
            <person name="Courty P.E."/>
            <person name="Kohler A."/>
            <person name="Kuo A."/>
            <person name="LaButti K."/>
            <person name="Pangilinan J."/>
            <person name="Lipzen A."/>
            <person name="Riley R."/>
            <person name="Andreopoulos W."/>
            <person name="He G."/>
            <person name="Johnson J."/>
            <person name="Nolan M."/>
            <person name="Tritt A."/>
            <person name="Barry K.W."/>
            <person name="Grigoriev I.V."/>
            <person name="Nagy L.G."/>
            <person name="Hibbett D."/>
            <person name="Henrissat B."/>
            <person name="Matheny P.B."/>
            <person name="Labbe J."/>
            <person name="Martin F.M."/>
        </authorList>
    </citation>
    <scope>NUCLEOTIDE SEQUENCE</scope>
    <source>
        <strain evidence="1">EC-137</strain>
    </source>
</reference>
<name>A0ACB8QII8_9AGAM</name>
<dbReference type="Proteomes" id="UP000814128">
    <property type="component" value="Unassembled WGS sequence"/>
</dbReference>
<gene>
    <name evidence="1" type="ORF">K488DRAFT_71321</name>
</gene>
<organism evidence="1 2">
    <name type="scientific">Vararia minispora EC-137</name>
    <dbReference type="NCBI Taxonomy" id="1314806"/>
    <lineage>
        <taxon>Eukaryota</taxon>
        <taxon>Fungi</taxon>
        <taxon>Dikarya</taxon>
        <taxon>Basidiomycota</taxon>
        <taxon>Agaricomycotina</taxon>
        <taxon>Agaricomycetes</taxon>
        <taxon>Russulales</taxon>
        <taxon>Lachnocladiaceae</taxon>
        <taxon>Vararia</taxon>
    </lineage>
</organism>
<protein>
    <submittedName>
        <fullName evidence="1">Uncharacterized protein</fullName>
    </submittedName>
</protein>
<sequence>MATTPAPTLHNLPFLSEISEESIEKYEQLRRKYWATIRLWSPATYSDNLPGLVQSKRHCFPDGSVIFIVRKVVYRVHRHWMRLHMPVFFGIIETVPKDDQQEFLRLHGSLLVNIIEILDVTVREMDLIMGIFYPRSLNPFNTIIGLGAYKVDDWITVLRLSVKWAISDVVSLAQIKLENLLPPLDKLVLALEHPDDLRLWLKRSYIDISLRPEPLTPAEADRLPLEAVYLIAEVKQRVASGELYPGVGVNQFVDYLIDPSRGPPPPKTTGPPMTRKEERIFLLNFDGHRISLDAPTADKVGDLAAFLEVLHAQRYNTAIFTVPLDAAEDGAIIKALLQWASGLPTSRKGSRPPGSILCMVQALCSRAIAESAFAPTAVRMLQILKRDISPRAEDDKKSVLKKNLRGSEMVAEIIDYVIKHTLLSCVLYSATRPEVSYSALLLDDEDESLLDADEFEQRCRSSDAFIGQLLEGGLVSTERVCEWLRPERPTRSNVPQLRAHATAAAAYERLVTLGPFLDKPGDSAALDDLLRDHEEMASSKIDTDYFQKIRELRERKWVVCPDLDWDV</sequence>
<accession>A0ACB8QII8</accession>
<evidence type="ECO:0000313" key="2">
    <source>
        <dbReference type="Proteomes" id="UP000814128"/>
    </source>
</evidence>
<reference evidence="1" key="1">
    <citation type="submission" date="2021-02" db="EMBL/GenBank/DDBJ databases">
        <authorList>
            <consortium name="DOE Joint Genome Institute"/>
            <person name="Ahrendt S."/>
            <person name="Looney B.P."/>
            <person name="Miyauchi S."/>
            <person name="Morin E."/>
            <person name="Drula E."/>
            <person name="Courty P.E."/>
            <person name="Chicoki N."/>
            <person name="Fauchery L."/>
            <person name="Kohler A."/>
            <person name="Kuo A."/>
            <person name="Labutti K."/>
            <person name="Pangilinan J."/>
            <person name="Lipzen A."/>
            <person name="Riley R."/>
            <person name="Andreopoulos W."/>
            <person name="He G."/>
            <person name="Johnson J."/>
            <person name="Barry K.W."/>
            <person name="Grigoriev I.V."/>
            <person name="Nagy L."/>
            <person name="Hibbett D."/>
            <person name="Henrissat B."/>
            <person name="Matheny P.B."/>
            <person name="Labbe J."/>
            <person name="Martin F."/>
        </authorList>
    </citation>
    <scope>NUCLEOTIDE SEQUENCE</scope>
    <source>
        <strain evidence="1">EC-137</strain>
    </source>
</reference>
<comment type="caution">
    <text evidence="1">The sequence shown here is derived from an EMBL/GenBank/DDBJ whole genome shotgun (WGS) entry which is preliminary data.</text>
</comment>